<dbReference type="AlphaFoldDB" id="A0A5B7JW27"/>
<feature type="compositionally biased region" description="Low complexity" evidence="1">
    <location>
        <begin position="16"/>
        <end position="25"/>
    </location>
</feature>
<proteinExistence type="predicted"/>
<gene>
    <name evidence="2" type="ORF">E2C01_091807</name>
</gene>
<name>A0A5B7JW27_PORTR</name>
<evidence type="ECO:0000313" key="2">
    <source>
        <dbReference type="EMBL" id="MPC96544.1"/>
    </source>
</evidence>
<protein>
    <submittedName>
        <fullName evidence="2">Uncharacterized protein</fullName>
    </submittedName>
</protein>
<evidence type="ECO:0000313" key="3">
    <source>
        <dbReference type="Proteomes" id="UP000324222"/>
    </source>
</evidence>
<reference evidence="2 3" key="1">
    <citation type="submission" date="2019-05" db="EMBL/GenBank/DDBJ databases">
        <title>Another draft genome of Portunus trituberculatus and its Hox gene families provides insights of decapod evolution.</title>
        <authorList>
            <person name="Jeong J.-H."/>
            <person name="Song I."/>
            <person name="Kim S."/>
            <person name="Choi T."/>
            <person name="Kim D."/>
            <person name="Ryu S."/>
            <person name="Kim W."/>
        </authorList>
    </citation>
    <scope>NUCLEOTIDE SEQUENCE [LARGE SCALE GENOMIC DNA]</scope>
    <source>
        <tissue evidence="2">Muscle</tissue>
    </source>
</reference>
<dbReference type="Proteomes" id="UP000324222">
    <property type="component" value="Unassembled WGS sequence"/>
</dbReference>
<comment type="caution">
    <text evidence="2">The sequence shown here is derived from an EMBL/GenBank/DDBJ whole genome shotgun (WGS) entry which is preliminary data.</text>
</comment>
<feature type="region of interest" description="Disordered" evidence="1">
    <location>
        <begin position="1"/>
        <end position="79"/>
    </location>
</feature>
<dbReference type="EMBL" id="VSRR010106386">
    <property type="protein sequence ID" value="MPC96544.1"/>
    <property type="molecule type" value="Genomic_DNA"/>
</dbReference>
<sequence length="79" mass="8172">MLPSPQLWPHTPKVPSTSSSSSSSSKLPLPITPAHELSLLSYPGRHPRLPTLTSPHAADSVTQPSGPDEPLGQGTGVDG</sequence>
<organism evidence="2 3">
    <name type="scientific">Portunus trituberculatus</name>
    <name type="common">Swimming crab</name>
    <name type="synonym">Neptunus trituberculatus</name>
    <dbReference type="NCBI Taxonomy" id="210409"/>
    <lineage>
        <taxon>Eukaryota</taxon>
        <taxon>Metazoa</taxon>
        <taxon>Ecdysozoa</taxon>
        <taxon>Arthropoda</taxon>
        <taxon>Crustacea</taxon>
        <taxon>Multicrustacea</taxon>
        <taxon>Malacostraca</taxon>
        <taxon>Eumalacostraca</taxon>
        <taxon>Eucarida</taxon>
        <taxon>Decapoda</taxon>
        <taxon>Pleocyemata</taxon>
        <taxon>Brachyura</taxon>
        <taxon>Eubrachyura</taxon>
        <taxon>Portunoidea</taxon>
        <taxon>Portunidae</taxon>
        <taxon>Portuninae</taxon>
        <taxon>Portunus</taxon>
    </lineage>
</organism>
<accession>A0A5B7JW27</accession>
<keyword evidence="3" id="KW-1185">Reference proteome</keyword>
<evidence type="ECO:0000256" key="1">
    <source>
        <dbReference type="SAM" id="MobiDB-lite"/>
    </source>
</evidence>